<organism evidence="1 2">
    <name type="scientific">Entomophthora muscae</name>
    <dbReference type="NCBI Taxonomy" id="34485"/>
    <lineage>
        <taxon>Eukaryota</taxon>
        <taxon>Fungi</taxon>
        <taxon>Fungi incertae sedis</taxon>
        <taxon>Zoopagomycota</taxon>
        <taxon>Entomophthoromycotina</taxon>
        <taxon>Entomophthoromycetes</taxon>
        <taxon>Entomophthorales</taxon>
        <taxon>Entomophthoraceae</taxon>
        <taxon>Entomophthora</taxon>
    </lineage>
</organism>
<protein>
    <submittedName>
        <fullName evidence="1">Uncharacterized protein</fullName>
    </submittedName>
</protein>
<feature type="non-terminal residue" evidence="1">
    <location>
        <position position="1"/>
    </location>
</feature>
<gene>
    <name evidence="1" type="ORF">DSO57_1021955</name>
</gene>
<evidence type="ECO:0000313" key="2">
    <source>
        <dbReference type="Proteomes" id="UP001165960"/>
    </source>
</evidence>
<accession>A0ACC2RUE6</accession>
<name>A0ACC2RUE6_9FUNG</name>
<keyword evidence="2" id="KW-1185">Reference proteome</keyword>
<dbReference type="EMBL" id="QTSX02006498">
    <property type="protein sequence ID" value="KAJ9053672.1"/>
    <property type="molecule type" value="Genomic_DNA"/>
</dbReference>
<proteinExistence type="predicted"/>
<reference evidence="1" key="1">
    <citation type="submission" date="2022-04" db="EMBL/GenBank/DDBJ databases">
        <title>Genome of the entomopathogenic fungus Entomophthora muscae.</title>
        <authorList>
            <person name="Elya C."/>
            <person name="Lovett B.R."/>
            <person name="Lee E."/>
            <person name="Macias A.M."/>
            <person name="Hajek A.E."/>
            <person name="De Bivort B.L."/>
            <person name="Kasson M.T."/>
            <person name="De Fine Licht H.H."/>
            <person name="Stajich J.E."/>
        </authorList>
    </citation>
    <scope>NUCLEOTIDE SEQUENCE</scope>
    <source>
        <strain evidence="1">Berkeley</strain>
    </source>
</reference>
<dbReference type="Proteomes" id="UP001165960">
    <property type="component" value="Unassembled WGS sequence"/>
</dbReference>
<evidence type="ECO:0000313" key="1">
    <source>
        <dbReference type="EMBL" id="KAJ9053672.1"/>
    </source>
</evidence>
<sequence>AYSFDQLQQVAELAARFLQDLQEEFDQERATMAASIAKLQAQVNKLSEPKLDDPPSPCLMTQWIGNRSYETLSENCVSTCSQGCPADPPGNFQNFTLSTCNIFHVNNPKFYFGFIFYNFT</sequence>
<comment type="caution">
    <text evidence="1">The sequence shown here is derived from an EMBL/GenBank/DDBJ whole genome shotgun (WGS) entry which is preliminary data.</text>
</comment>